<organism evidence="1 2">
    <name type="scientific">Rhizophagus irregularis</name>
    <dbReference type="NCBI Taxonomy" id="588596"/>
    <lineage>
        <taxon>Eukaryota</taxon>
        <taxon>Fungi</taxon>
        <taxon>Fungi incertae sedis</taxon>
        <taxon>Mucoromycota</taxon>
        <taxon>Glomeromycotina</taxon>
        <taxon>Glomeromycetes</taxon>
        <taxon>Glomerales</taxon>
        <taxon>Glomeraceae</taxon>
        <taxon>Rhizophagus</taxon>
    </lineage>
</organism>
<dbReference type="VEuPathDB" id="FungiDB:RhiirA1_478031"/>
<dbReference type="Proteomes" id="UP000234323">
    <property type="component" value="Unassembled WGS sequence"/>
</dbReference>
<name>A0A2I1HTA8_9GLOM</name>
<reference evidence="1 2" key="1">
    <citation type="submission" date="2015-10" db="EMBL/GenBank/DDBJ databases">
        <title>Genome analyses suggest a sexual origin of heterokaryosis in a supposedly ancient asexual fungus.</title>
        <authorList>
            <person name="Ropars J."/>
            <person name="Sedzielewska K."/>
            <person name="Noel J."/>
            <person name="Charron P."/>
            <person name="Farinelli L."/>
            <person name="Marton T."/>
            <person name="Kruger M."/>
            <person name="Pelin A."/>
            <person name="Brachmann A."/>
            <person name="Corradi N."/>
        </authorList>
    </citation>
    <scope>NUCLEOTIDE SEQUENCE [LARGE SCALE GENOMIC DNA]</scope>
    <source>
        <strain evidence="1 2">A4</strain>
    </source>
</reference>
<proteinExistence type="predicted"/>
<evidence type="ECO:0000313" key="1">
    <source>
        <dbReference type="EMBL" id="PKY62087.1"/>
    </source>
</evidence>
<keyword evidence="2" id="KW-1185">Reference proteome</keyword>
<accession>A0A2I1HTA8</accession>
<protein>
    <submittedName>
        <fullName evidence="1">Uncharacterized protein</fullName>
    </submittedName>
</protein>
<evidence type="ECO:0000313" key="2">
    <source>
        <dbReference type="Proteomes" id="UP000234323"/>
    </source>
</evidence>
<gene>
    <name evidence="1" type="ORF">RhiirA4_487969</name>
</gene>
<feature type="non-terminal residue" evidence="1">
    <location>
        <position position="487"/>
    </location>
</feature>
<dbReference type="VEuPathDB" id="FungiDB:RhiirFUN_006511"/>
<comment type="caution">
    <text evidence="1">The sequence shown here is derived from an EMBL/GenBank/DDBJ whole genome shotgun (WGS) entry which is preliminary data.</text>
</comment>
<dbReference type="EMBL" id="LLXI01006383">
    <property type="protein sequence ID" value="PKY62087.1"/>
    <property type="molecule type" value="Genomic_DNA"/>
</dbReference>
<sequence>SINNKYVNGLKADIGSYLQTAGTSASSIDTLNNLGFSVTRKTVDRQKLIISDEHQESVNNYCLQNVEKMFFLNIDDYYNIHRKNQPTLLQTHNIFHFVTILLNSNPDIFKISAYSSDISVHNPIGIDSKQFLIEDSYENRMESLTIHNYDGRIQYHQELRSMVNSKLIDFILHSLHSTKDYIEYTNLLFKVFERLKNNGEQDYLSNCIIPTICDWPGQVNIRRAITLRNDKRAESGIPLKILSLIPIIGPLHISLNSQETLFQTYHFFFEMLYHNLFGEKKILSQKLKQTIISLILNLTFQGWKKIRNVVINRFGHSKDAEYRMMIDLLDNSIPLTLDIYTVLFKSGFFEGYLESIVRIWILFQRLRRHNYNKAPLIFLSDNYGNSQQKKTSLFLLDLFNNIFHNIGNTQQINRKKFPNFSLPTFNINVDVKVLPLAWNTETKPSDDKFCDAEKCLLSNNSNNPLFNNIVLTCGYAYHKQCYLLKNN</sequence>
<dbReference type="AlphaFoldDB" id="A0A2I1HTA8"/>
<feature type="non-terminal residue" evidence="1">
    <location>
        <position position="1"/>
    </location>
</feature>